<protein>
    <submittedName>
        <fullName evidence="2">Uncharacterized protein</fullName>
    </submittedName>
</protein>
<evidence type="ECO:0000313" key="2">
    <source>
        <dbReference type="EMBL" id="PVD25999.1"/>
    </source>
</evidence>
<name>A0A2T7NXV7_POMCA</name>
<evidence type="ECO:0000256" key="1">
    <source>
        <dbReference type="SAM" id="MobiDB-lite"/>
    </source>
</evidence>
<proteinExistence type="predicted"/>
<evidence type="ECO:0000313" key="3">
    <source>
        <dbReference type="Proteomes" id="UP000245119"/>
    </source>
</evidence>
<gene>
    <name evidence="2" type="ORF">C0Q70_13667</name>
</gene>
<feature type="compositionally biased region" description="Basic and acidic residues" evidence="1">
    <location>
        <begin position="41"/>
        <end position="81"/>
    </location>
</feature>
<accession>A0A2T7NXV7</accession>
<organism evidence="2 3">
    <name type="scientific">Pomacea canaliculata</name>
    <name type="common">Golden apple snail</name>
    <dbReference type="NCBI Taxonomy" id="400727"/>
    <lineage>
        <taxon>Eukaryota</taxon>
        <taxon>Metazoa</taxon>
        <taxon>Spiralia</taxon>
        <taxon>Lophotrochozoa</taxon>
        <taxon>Mollusca</taxon>
        <taxon>Gastropoda</taxon>
        <taxon>Caenogastropoda</taxon>
        <taxon>Architaenioglossa</taxon>
        <taxon>Ampullarioidea</taxon>
        <taxon>Ampullariidae</taxon>
        <taxon>Pomacea</taxon>
    </lineage>
</organism>
<dbReference type="AlphaFoldDB" id="A0A2T7NXV7"/>
<dbReference type="EMBL" id="PZQS01000008">
    <property type="protein sequence ID" value="PVD25999.1"/>
    <property type="molecule type" value="Genomic_DNA"/>
</dbReference>
<comment type="caution">
    <text evidence="2">The sequence shown here is derived from an EMBL/GenBank/DDBJ whole genome shotgun (WGS) entry which is preliminary data.</text>
</comment>
<feature type="region of interest" description="Disordered" evidence="1">
    <location>
        <begin position="40"/>
        <end position="81"/>
    </location>
</feature>
<sequence>MRRRDEGRLKDRRETPCRHVMYISCGLHNTVYIPRVQIEQRSADKESSKKKWSEHEFPLKEKRREQRRTSVDRSDPNRSFP</sequence>
<reference evidence="2 3" key="1">
    <citation type="submission" date="2018-04" db="EMBL/GenBank/DDBJ databases">
        <title>The genome of golden apple snail Pomacea canaliculata provides insight into stress tolerance and invasive adaptation.</title>
        <authorList>
            <person name="Liu C."/>
            <person name="Liu B."/>
            <person name="Ren Y."/>
            <person name="Zhang Y."/>
            <person name="Wang H."/>
            <person name="Li S."/>
            <person name="Jiang F."/>
            <person name="Yin L."/>
            <person name="Zhang G."/>
            <person name="Qian W."/>
            <person name="Fan W."/>
        </authorList>
    </citation>
    <scope>NUCLEOTIDE SEQUENCE [LARGE SCALE GENOMIC DNA]</scope>
    <source>
        <strain evidence="2">SZHN2017</strain>
        <tissue evidence="2">Muscle</tissue>
    </source>
</reference>
<keyword evidence="3" id="KW-1185">Reference proteome</keyword>
<dbReference type="Proteomes" id="UP000245119">
    <property type="component" value="Linkage Group LG8"/>
</dbReference>